<evidence type="ECO:0000256" key="4">
    <source>
        <dbReference type="PROSITE-ProRule" id="PRU00024"/>
    </source>
</evidence>
<dbReference type="Gene3D" id="2.60.120.920">
    <property type="match status" value="1"/>
</dbReference>
<dbReference type="Pfam" id="PF00622">
    <property type="entry name" value="SPRY"/>
    <property type="match status" value="1"/>
</dbReference>
<dbReference type="InterPro" id="IPR000315">
    <property type="entry name" value="Znf_B-box"/>
</dbReference>
<evidence type="ECO:0000259" key="5">
    <source>
        <dbReference type="PROSITE" id="PS50089"/>
    </source>
</evidence>
<dbReference type="Gene3D" id="3.30.40.10">
    <property type="entry name" value="Zinc/RING finger domain, C3HC4 (zinc finger)"/>
    <property type="match status" value="1"/>
</dbReference>
<dbReference type="PROSITE" id="PS50089">
    <property type="entry name" value="ZF_RING_2"/>
    <property type="match status" value="1"/>
</dbReference>
<dbReference type="PRINTS" id="PR01407">
    <property type="entry name" value="BUTYPHLNCDUF"/>
</dbReference>
<dbReference type="InterPro" id="IPR013083">
    <property type="entry name" value="Znf_RING/FYVE/PHD"/>
</dbReference>
<dbReference type="SUPFAM" id="SSF57845">
    <property type="entry name" value="B-box zinc-binding domain"/>
    <property type="match status" value="1"/>
</dbReference>
<dbReference type="OMA" id="KEKVYPF"/>
<feature type="domain" description="B box-type" evidence="6">
    <location>
        <begin position="77"/>
        <end position="118"/>
    </location>
</feature>
<dbReference type="Pfam" id="PF13765">
    <property type="entry name" value="PRY"/>
    <property type="match status" value="1"/>
</dbReference>
<dbReference type="SMART" id="SM00184">
    <property type="entry name" value="RING"/>
    <property type="match status" value="1"/>
</dbReference>
<evidence type="ECO:0000256" key="2">
    <source>
        <dbReference type="ARBA" id="ARBA00022771"/>
    </source>
</evidence>
<protein>
    <submittedName>
        <fullName evidence="8">Uncharacterized protein</fullName>
    </submittedName>
</protein>
<dbReference type="SUPFAM" id="SSF49899">
    <property type="entry name" value="Concanavalin A-like lectins/glucanases"/>
    <property type="match status" value="1"/>
</dbReference>
<dbReference type="Pfam" id="PF15227">
    <property type="entry name" value="zf-C3HC4_4"/>
    <property type="match status" value="1"/>
</dbReference>
<dbReference type="InterPro" id="IPR001841">
    <property type="entry name" value="Znf_RING"/>
</dbReference>
<reference evidence="8" key="1">
    <citation type="submission" date="2025-08" db="UniProtKB">
        <authorList>
            <consortium name="Ensembl"/>
        </authorList>
    </citation>
    <scope>IDENTIFICATION</scope>
</reference>
<dbReference type="InterPro" id="IPR003879">
    <property type="entry name" value="Butyrophylin_SPRY"/>
</dbReference>
<dbReference type="FunFam" id="2.60.120.920:FF:000004">
    <property type="entry name" value="Butyrophilin subfamily 1 member A1"/>
    <property type="match status" value="1"/>
</dbReference>
<evidence type="ECO:0000259" key="7">
    <source>
        <dbReference type="PROSITE" id="PS50188"/>
    </source>
</evidence>
<evidence type="ECO:0000313" key="8">
    <source>
        <dbReference type="Ensembl" id="ENSCPRP00005020704.1"/>
    </source>
</evidence>
<dbReference type="InterPro" id="IPR043136">
    <property type="entry name" value="B30.2/SPRY_sf"/>
</dbReference>
<accession>A0A7M4FA77</accession>
<dbReference type="AlphaFoldDB" id="A0A7M4FA77"/>
<dbReference type="InterPro" id="IPR017907">
    <property type="entry name" value="Znf_RING_CS"/>
</dbReference>
<evidence type="ECO:0000313" key="9">
    <source>
        <dbReference type="Proteomes" id="UP000594220"/>
    </source>
</evidence>
<dbReference type="InterPro" id="IPR003877">
    <property type="entry name" value="SPRY_dom"/>
</dbReference>
<keyword evidence="2 4" id="KW-0863">Zinc-finger</keyword>
<sequence>ACCRSPWSTTWPCSRRYQDLLAELTCPVCLELLAEPVLLECGHHFCRDCITQCWTPLTEGPFSCPQCRTVYLEPRLLKDQSCKEHREPISLFCLSHESPICHVCVGTPGHAGHSFSSLQDAMCSYKVSEQQHRMQPHSDRWVPHSTGGCSENALTTLQHRISSELADLRQFLAQREATLLRELQEAAEAVHWEMEAALGSVRERLQAKQVHRLKPEQKGAARAQPTVVCSLLKLAQFQGPIQYTIWKAMRSVLSPGNPASVTLDPHTAHPALVLSDDLMSVQLGAQRRLLPDNPERFRVYCLVLGQPALTGGCHYWEVEVGNKADWALGVACESLERKGKLASSAHEVCWVLRRNDRGQYLAVASCPQPLTVEAPPRTVGVYVDYERGCVSFYNTVGMEHLHTLSGAFNEPLRPIFYPGCDSVPLRLLHPTL</sequence>
<dbReference type="Pfam" id="PF00643">
    <property type="entry name" value="zf-B_box"/>
    <property type="match status" value="1"/>
</dbReference>
<reference evidence="8" key="2">
    <citation type="submission" date="2025-09" db="UniProtKB">
        <authorList>
            <consortium name="Ensembl"/>
        </authorList>
    </citation>
    <scope>IDENTIFICATION</scope>
</reference>
<keyword evidence="1" id="KW-0479">Metal-binding</keyword>
<evidence type="ECO:0000256" key="3">
    <source>
        <dbReference type="ARBA" id="ARBA00022833"/>
    </source>
</evidence>
<dbReference type="GeneTree" id="ENSGT00940000158537"/>
<feature type="domain" description="RING-type" evidence="5">
    <location>
        <begin position="26"/>
        <end position="68"/>
    </location>
</feature>
<evidence type="ECO:0000256" key="1">
    <source>
        <dbReference type="ARBA" id="ARBA00022723"/>
    </source>
</evidence>
<dbReference type="PROSITE" id="PS50119">
    <property type="entry name" value="ZF_BBOX"/>
    <property type="match status" value="1"/>
</dbReference>
<dbReference type="PANTHER" id="PTHR24103">
    <property type="entry name" value="E3 UBIQUITIN-PROTEIN LIGASE TRIM"/>
    <property type="match status" value="1"/>
</dbReference>
<dbReference type="PROSITE" id="PS50188">
    <property type="entry name" value="B302_SPRY"/>
    <property type="match status" value="1"/>
</dbReference>
<dbReference type="InterPro" id="IPR050143">
    <property type="entry name" value="TRIM/RBCC"/>
</dbReference>
<dbReference type="Gene3D" id="3.30.160.60">
    <property type="entry name" value="Classic Zinc Finger"/>
    <property type="match status" value="1"/>
</dbReference>
<keyword evidence="3" id="KW-0862">Zinc</keyword>
<organism evidence="8 9">
    <name type="scientific">Crocodylus porosus</name>
    <name type="common">Saltwater crocodile</name>
    <name type="synonym">Estuarine crocodile</name>
    <dbReference type="NCBI Taxonomy" id="8502"/>
    <lineage>
        <taxon>Eukaryota</taxon>
        <taxon>Metazoa</taxon>
        <taxon>Chordata</taxon>
        <taxon>Craniata</taxon>
        <taxon>Vertebrata</taxon>
        <taxon>Euteleostomi</taxon>
        <taxon>Archelosauria</taxon>
        <taxon>Archosauria</taxon>
        <taxon>Crocodylia</taxon>
        <taxon>Longirostres</taxon>
        <taxon>Crocodylidae</taxon>
        <taxon>Crocodylus</taxon>
    </lineage>
</organism>
<dbReference type="PROSITE" id="PS00518">
    <property type="entry name" value="ZF_RING_1"/>
    <property type="match status" value="1"/>
</dbReference>
<dbReference type="InterPro" id="IPR001870">
    <property type="entry name" value="B30.2/SPRY"/>
</dbReference>
<dbReference type="Ensembl" id="ENSCPRT00005024189.1">
    <property type="protein sequence ID" value="ENSCPRP00005020704.1"/>
    <property type="gene ID" value="ENSCPRG00005014397.1"/>
</dbReference>
<feature type="domain" description="B30.2/SPRY" evidence="7">
    <location>
        <begin position="241"/>
        <end position="432"/>
    </location>
</feature>
<evidence type="ECO:0000259" key="6">
    <source>
        <dbReference type="PROSITE" id="PS50119"/>
    </source>
</evidence>
<dbReference type="SMART" id="SM00589">
    <property type="entry name" value="PRY"/>
    <property type="match status" value="1"/>
</dbReference>
<name>A0A7M4FA77_CROPO</name>
<dbReference type="InterPro" id="IPR006574">
    <property type="entry name" value="PRY"/>
</dbReference>
<dbReference type="InterPro" id="IPR013320">
    <property type="entry name" value="ConA-like_dom_sf"/>
</dbReference>
<dbReference type="Proteomes" id="UP000594220">
    <property type="component" value="Unplaced"/>
</dbReference>
<dbReference type="SMART" id="SM00336">
    <property type="entry name" value="BBOX"/>
    <property type="match status" value="1"/>
</dbReference>
<dbReference type="GO" id="GO:0008270">
    <property type="term" value="F:zinc ion binding"/>
    <property type="evidence" value="ECO:0007669"/>
    <property type="project" value="UniProtKB-KW"/>
</dbReference>
<proteinExistence type="predicted"/>
<dbReference type="SUPFAM" id="SSF57850">
    <property type="entry name" value="RING/U-box"/>
    <property type="match status" value="1"/>
</dbReference>
<keyword evidence="9" id="KW-1185">Reference proteome</keyword>
<dbReference type="CDD" id="cd13733">
    <property type="entry name" value="SPRY_PRY_C-I_1"/>
    <property type="match status" value="1"/>
</dbReference>
<dbReference type="SMART" id="SM00449">
    <property type="entry name" value="SPRY"/>
    <property type="match status" value="1"/>
</dbReference>